<gene>
    <name evidence="8" type="ORF">ANSO36C_10990</name>
</gene>
<feature type="domain" description="GAF" evidence="5">
    <location>
        <begin position="274"/>
        <end position="445"/>
    </location>
</feature>
<protein>
    <recommendedName>
        <fullName evidence="2">histidine kinase</fullName>
        <ecNumber evidence="2">2.7.13.3</ecNumber>
    </recommendedName>
</protein>
<evidence type="ECO:0000313" key="9">
    <source>
        <dbReference type="Proteomes" id="UP001055453"/>
    </source>
</evidence>
<dbReference type="PRINTS" id="PR00344">
    <property type="entry name" value="BCTRLSENSOR"/>
</dbReference>
<dbReference type="Gene3D" id="3.30.565.10">
    <property type="entry name" value="Histidine kinase-like ATPase, C-terminal domain"/>
    <property type="match status" value="1"/>
</dbReference>
<feature type="domain" description="Signal transduction histidine kinase dimerisation/phosphoacceptor" evidence="7">
    <location>
        <begin position="482"/>
        <end position="548"/>
    </location>
</feature>
<keyword evidence="9" id="KW-1185">Reference proteome</keyword>
<name>A0ABM7YXB0_NOSCO</name>
<dbReference type="Pfam" id="PF02518">
    <property type="entry name" value="HATPase_c"/>
    <property type="match status" value="1"/>
</dbReference>
<dbReference type="InterPro" id="IPR036890">
    <property type="entry name" value="HATPase_C_sf"/>
</dbReference>
<dbReference type="SUPFAM" id="SSF55781">
    <property type="entry name" value="GAF domain-like"/>
    <property type="match status" value="2"/>
</dbReference>
<proteinExistence type="predicted"/>
<dbReference type="Gene3D" id="3.30.450.40">
    <property type="match status" value="2"/>
</dbReference>
<dbReference type="InterPro" id="IPR003018">
    <property type="entry name" value="GAF"/>
</dbReference>
<evidence type="ECO:0000256" key="4">
    <source>
        <dbReference type="ARBA" id="ARBA00023012"/>
    </source>
</evidence>
<dbReference type="PANTHER" id="PTHR43547:SF2">
    <property type="entry name" value="HYBRID SIGNAL TRANSDUCTION HISTIDINE KINASE C"/>
    <property type="match status" value="1"/>
</dbReference>
<dbReference type="SUPFAM" id="SSF55874">
    <property type="entry name" value="ATPase domain of HSP90 chaperone/DNA topoisomerase II/histidine kinase"/>
    <property type="match status" value="1"/>
</dbReference>
<evidence type="ECO:0000256" key="3">
    <source>
        <dbReference type="ARBA" id="ARBA00022553"/>
    </source>
</evidence>
<reference evidence="8" key="1">
    <citation type="submission" date="2022-04" db="EMBL/GenBank/DDBJ databases">
        <title>Complete genome sequence of a cyanobacterium, Nostoc sp. SO-36, isolated in Antarctica.</title>
        <authorList>
            <person name="Kanesaki Y."/>
            <person name="Effendi D."/>
            <person name="Sakamoto T."/>
            <person name="Ohtani S."/>
            <person name="Awai K."/>
        </authorList>
    </citation>
    <scope>NUCLEOTIDE SEQUENCE</scope>
    <source>
        <strain evidence="8">SO-36</strain>
    </source>
</reference>
<keyword evidence="3" id="KW-0597">Phosphoprotein</keyword>
<dbReference type="PANTHER" id="PTHR43547">
    <property type="entry name" value="TWO-COMPONENT HISTIDINE KINASE"/>
    <property type="match status" value="1"/>
</dbReference>
<evidence type="ECO:0000259" key="6">
    <source>
        <dbReference type="SMART" id="SM00387"/>
    </source>
</evidence>
<evidence type="ECO:0000259" key="7">
    <source>
        <dbReference type="SMART" id="SM00388"/>
    </source>
</evidence>
<evidence type="ECO:0000259" key="5">
    <source>
        <dbReference type="SMART" id="SM00065"/>
    </source>
</evidence>
<dbReference type="Gene3D" id="1.10.287.130">
    <property type="match status" value="1"/>
</dbReference>
<dbReference type="SMART" id="SM00065">
    <property type="entry name" value="GAF"/>
    <property type="match status" value="2"/>
</dbReference>
<dbReference type="SMART" id="SM00387">
    <property type="entry name" value="HATPase_c"/>
    <property type="match status" value="1"/>
</dbReference>
<keyword evidence="4" id="KW-0902">Two-component regulatory system</keyword>
<sequence length="717" mass="80299">MRESIHTKFVNYQSVATQLTVKKYAKRLGAKTMGLLSEGVPKMKKPLSSPPHYVGDIDRLQPYQVKLMQHQEERARQLQLVQEINQIIANSSATALMLQDIAQLLGVAFDVDCCCLVSVASETSNEATTTNWCANEYLGLPHPEEMFSMEQLLMHSPVLQCAAQQLTIEDISIIQNSLVVGCQYLPLPIKAVLAIPTRFGGKNNGVINLIKFQPYEWSESEKQLLKEVESACAIAFSGVAQAQLIAHQQQYVQKSNQHQSLIKQLTILNRSNLELNQMLQLVVASTAESLQADRGLLILLKYTDPLLFRTQAKKQIPKAKATVIGEWARETLNSGTSKLDALAQSFLISDCGLCQRAFIDSGKAVIFDDYTDQNDTLTAAALFAIEKLPAVLLVPLESQGKILGFLVLQQSVIRSWQPAELNLVEMVCAQVSNAIIQSQTLRQVQTLVDERTAKLQSSLELQAKLHERTRQYVEQLRKLNELKDEFLSNMSDRLRYPLTNMLMSIRNLRLPGIAPERQGKYLDILEQECSKEINLINDLLTLQKLESPHEAPQLQSIDLNTRIQDIAASFEKKLAEKGLKISIDLPEDSLKLQTELESFDRILQELLTNACKYSEHDTIVHLQAAHQVDQQIDQVIMKVTNTGRAISEEEATYIFDKFRRGKGRWTPGTGLGLALVKSLVQHLNGAIAVESLPISDSEQSEICFTLTLPQFSDESKP</sequence>
<dbReference type="Pfam" id="PF00512">
    <property type="entry name" value="HisKA"/>
    <property type="match status" value="1"/>
</dbReference>
<dbReference type="SUPFAM" id="SSF47384">
    <property type="entry name" value="Homodimeric domain of signal transducing histidine kinase"/>
    <property type="match status" value="1"/>
</dbReference>
<dbReference type="Pfam" id="PF01590">
    <property type="entry name" value="GAF"/>
    <property type="match status" value="2"/>
</dbReference>
<dbReference type="CDD" id="cd00082">
    <property type="entry name" value="HisKA"/>
    <property type="match status" value="1"/>
</dbReference>
<dbReference type="EC" id="2.7.13.3" evidence="2"/>
<dbReference type="SMART" id="SM00388">
    <property type="entry name" value="HisKA"/>
    <property type="match status" value="1"/>
</dbReference>
<feature type="domain" description="GAF" evidence="5">
    <location>
        <begin position="93"/>
        <end position="249"/>
    </location>
</feature>
<evidence type="ECO:0000256" key="1">
    <source>
        <dbReference type="ARBA" id="ARBA00000085"/>
    </source>
</evidence>
<comment type="catalytic activity">
    <reaction evidence="1">
        <text>ATP + protein L-histidine = ADP + protein N-phospho-L-histidine.</text>
        <dbReference type="EC" id="2.7.13.3"/>
    </reaction>
</comment>
<organism evidence="8 9">
    <name type="scientific">Nostoc cf. commune SO-36</name>
    <dbReference type="NCBI Taxonomy" id="449208"/>
    <lineage>
        <taxon>Bacteria</taxon>
        <taxon>Bacillati</taxon>
        <taxon>Cyanobacteriota</taxon>
        <taxon>Cyanophyceae</taxon>
        <taxon>Nostocales</taxon>
        <taxon>Nostocaceae</taxon>
        <taxon>Nostoc</taxon>
    </lineage>
</organism>
<evidence type="ECO:0000256" key="2">
    <source>
        <dbReference type="ARBA" id="ARBA00012438"/>
    </source>
</evidence>
<dbReference type="InterPro" id="IPR029016">
    <property type="entry name" value="GAF-like_dom_sf"/>
</dbReference>
<dbReference type="InterPro" id="IPR004358">
    <property type="entry name" value="Sig_transdc_His_kin-like_C"/>
</dbReference>
<evidence type="ECO:0000313" key="8">
    <source>
        <dbReference type="EMBL" id="BDI15297.1"/>
    </source>
</evidence>
<dbReference type="Proteomes" id="UP001055453">
    <property type="component" value="Chromosome"/>
</dbReference>
<dbReference type="InterPro" id="IPR003594">
    <property type="entry name" value="HATPase_dom"/>
</dbReference>
<dbReference type="InterPro" id="IPR036097">
    <property type="entry name" value="HisK_dim/P_sf"/>
</dbReference>
<dbReference type="InterPro" id="IPR003661">
    <property type="entry name" value="HisK_dim/P_dom"/>
</dbReference>
<feature type="domain" description="Histidine kinase/HSP90-like ATPase" evidence="6">
    <location>
        <begin position="594"/>
        <end position="712"/>
    </location>
</feature>
<dbReference type="EMBL" id="AP025732">
    <property type="protein sequence ID" value="BDI15297.1"/>
    <property type="molecule type" value="Genomic_DNA"/>
</dbReference>
<accession>A0ABM7YXB0</accession>